<evidence type="ECO:0000313" key="2">
    <source>
        <dbReference type="EMBL" id="WZU65658.1"/>
    </source>
</evidence>
<evidence type="ECO:0000259" key="1">
    <source>
        <dbReference type="Pfam" id="PF01168"/>
    </source>
</evidence>
<reference evidence="2 3" key="2">
    <citation type="submission" date="2024-08" db="EMBL/GenBank/DDBJ databases">
        <title>Phylogenomic analyses of a clade within the roseobacter group suggest taxonomic reassignments of species of the genera Aestuariivita, Citreicella, Loktanella, Nautella, Pelagibaca, Ruegeria, Thalassobius, Thiobacimonas and Tropicibacter, and the proposal o.</title>
        <authorList>
            <person name="Jeon C.O."/>
        </authorList>
    </citation>
    <scope>NUCLEOTIDE SEQUENCE [LARGE SCALE GENOMIC DNA]</scope>
    <source>
        <strain evidence="2 3">SS1-5</strain>
        <plasmid evidence="2 3">pSS1-5</plasmid>
    </source>
</reference>
<dbReference type="RefSeq" id="WP_342075000.1">
    <property type="nucleotide sequence ID" value="NZ_CP151764.2"/>
</dbReference>
<dbReference type="PANTHER" id="PTHR28004">
    <property type="entry name" value="ZGC:162816-RELATED"/>
    <property type="match status" value="1"/>
</dbReference>
<sequence length="428" mass="47178">MIETKPKPLKRGNADTTKSSRIDAHFEVEMQNECENRPGRHPYFEMVRQALKSEGVTQPTIVVDLDLFDRNLDRLLSMLPADMAFRLVVKSLPIPDLIQRALERANTKRVMTFNLPMLQTLASTMPQLDHLLGKPFPVAAAKAFLTQGGDAAQVHWLIDTPERLAQYGQLAQDTKTVLNICLELDIGLHRGGFARKDALVAALDQIADCPQLNLTGVMGYDAHVGKAPTAFGLQRSAEAKTKKRFEAALDIIRAVLGNDVSERIIRNGAGSPTLPFYKDADIVNDISAGSVLVKPTDFDLPHLSHFAPAAFIATPALKVLDGVQMPVLEWLDPIRNLFARQKRKSVFIHGGYWKAVPVDPAGLKHASLIGRSSNQELLVGPSDMTLKPDDFVLFRPTQSEAVMLQFGPIATIKDHKFAGWMDPLPMSA</sequence>
<dbReference type="InterPro" id="IPR001608">
    <property type="entry name" value="Ala_racemase_N"/>
</dbReference>
<geneLocation type="plasmid" evidence="2 3">
    <name>pSS1-5</name>
</geneLocation>
<keyword evidence="3" id="KW-1185">Reference proteome</keyword>
<organism evidence="2 3">
    <name type="scientific">Yoonia rhodophyticola</name>
    <dbReference type="NCBI Taxonomy" id="3137370"/>
    <lineage>
        <taxon>Bacteria</taxon>
        <taxon>Pseudomonadati</taxon>
        <taxon>Pseudomonadota</taxon>
        <taxon>Alphaproteobacteria</taxon>
        <taxon>Rhodobacterales</taxon>
        <taxon>Paracoccaceae</taxon>
        <taxon>Yoonia</taxon>
    </lineage>
</organism>
<dbReference type="AlphaFoldDB" id="A0AAN0MIG5"/>
<feature type="domain" description="Alanine racemase N-terminal" evidence="1">
    <location>
        <begin position="63"/>
        <end position="278"/>
    </location>
</feature>
<gene>
    <name evidence="2" type="ORF">AABB31_00645</name>
</gene>
<dbReference type="InterPro" id="IPR051466">
    <property type="entry name" value="D-amino_acid_metab_enzyme"/>
</dbReference>
<proteinExistence type="predicted"/>
<dbReference type="SUPFAM" id="SSF51419">
    <property type="entry name" value="PLP-binding barrel"/>
    <property type="match status" value="1"/>
</dbReference>
<dbReference type="Gene3D" id="3.20.20.10">
    <property type="entry name" value="Alanine racemase"/>
    <property type="match status" value="1"/>
</dbReference>
<dbReference type="GO" id="GO:0036088">
    <property type="term" value="P:D-serine catabolic process"/>
    <property type="evidence" value="ECO:0007669"/>
    <property type="project" value="TreeGrafter"/>
</dbReference>
<dbReference type="InterPro" id="IPR029066">
    <property type="entry name" value="PLP-binding_barrel"/>
</dbReference>
<dbReference type="GO" id="GO:0008721">
    <property type="term" value="F:D-serine ammonia-lyase activity"/>
    <property type="evidence" value="ECO:0007669"/>
    <property type="project" value="TreeGrafter"/>
</dbReference>
<protein>
    <submittedName>
        <fullName evidence="2">Alanine racemase</fullName>
        <ecNumber evidence="2">5.1.1.1</ecNumber>
    </submittedName>
</protein>
<dbReference type="Proteomes" id="UP001470809">
    <property type="component" value="Plasmid pSS1-5"/>
</dbReference>
<name>A0AAN0MIG5_9RHOB</name>
<dbReference type="Pfam" id="PF01168">
    <property type="entry name" value="Ala_racemase_N"/>
    <property type="match status" value="1"/>
</dbReference>
<dbReference type="GO" id="GO:0008784">
    <property type="term" value="F:alanine racemase activity"/>
    <property type="evidence" value="ECO:0007669"/>
    <property type="project" value="UniProtKB-EC"/>
</dbReference>
<reference evidence="3" key="1">
    <citation type="submission" date="2024-04" db="EMBL/GenBank/DDBJ databases">
        <title>Phylogenomic analyses of a clade within the roseobacter group suggest taxonomic reassignments of species of the genera Aestuariivita, Citreicella, Loktanella, Nautella, Pelagibaca, Ruegeria, Thalassobius, Thiobacimonas and Tropicibacter, and the proposal o.</title>
        <authorList>
            <person name="Jeon C.O."/>
        </authorList>
    </citation>
    <scope>NUCLEOTIDE SEQUENCE [LARGE SCALE GENOMIC DNA]</scope>
    <source>
        <strain evidence="3">SS1-5</strain>
        <plasmid evidence="3">pSS1-5</plasmid>
    </source>
</reference>
<dbReference type="EC" id="5.1.1.1" evidence="2"/>
<keyword evidence="2" id="KW-0614">Plasmid</keyword>
<evidence type="ECO:0000313" key="3">
    <source>
        <dbReference type="Proteomes" id="UP001470809"/>
    </source>
</evidence>
<dbReference type="EMBL" id="CP151764">
    <property type="protein sequence ID" value="WZU65658.1"/>
    <property type="molecule type" value="Genomic_DNA"/>
</dbReference>
<keyword evidence="2" id="KW-0413">Isomerase</keyword>
<dbReference type="PANTHER" id="PTHR28004:SF2">
    <property type="entry name" value="D-SERINE DEHYDRATASE"/>
    <property type="match status" value="1"/>
</dbReference>
<dbReference type="KEGG" id="yrh:AABB31_00645"/>
<accession>A0AAN0MIG5</accession>